<keyword evidence="3" id="KW-1185">Reference proteome</keyword>
<dbReference type="Pfam" id="PF09995">
    <property type="entry name" value="MPAB_Lcp_cat"/>
    <property type="match status" value="1"/>
</dbReference>
<accession>A0A5A7SBK4</accession>
<sequence length="298" mass="32943">MSGYFAENSMAVRVMSTRIVGITYGERALVIGACNPLLYVGTAEHTAHRTSPYTRLSLTGRMFEAVFLGSRDEADKALDFTRKRHATVVGALPEDAGTHPAGSPYSAHDPHLMFMTMAFAFDSAETMYDLLVRRMTDAERADLWLDFVTWATLFGMPRDAAPSTYHEFRSYFDAYLASDELHLTDEAQLVGTYLAGAEAPRYPLPSDLTARTLGLLVQGSLPRRIRDLYGLRWTFADAAAFRATVEGSRALHRRPLPFTPPLLRPMLRGASTPSYNVLAAGERRNLRRGLSSMPGVAG</sequence>
<gene>
    <name evidence="2" type="ORF">FOY51_13535</name>
</gene>
<dbReference type="RefSeq" id="WP_149430753.1">
    <property type="nucleotide sequence ID" value="NZ_VLNY01000005.1"/>
</dbReference>
<dbReference type="GO" id="GO:0016491">
    <property type="term" value="F:oxidoreductase activity"/>
    <property type="evidence" value="ECO:0007669"/>
    <property type="project" value="InterPro"/>
</dbReference>
<dbReference type="EMBL" id="VLNY01000005">
    <property type="protein sequence ID" value="KAA0022699.1"/>
    <property type="molecule type" value="Genomic_DNA"/>
</dbReference>
<proteinExistence type="predicted"/>
<name>A0A5A7SBK4_9NOCA</name>
<protein>
    <submittedName>
        <fullName evidence="2">DUF2236 domain-containing protein</fullName>
    </submittedName>
</protein>
<organism evidence="2 3">
    <name type="scientific">Antrihabitans cavernicola</name>
    <dbReference type="NCBI Taxonomy" id="2495913"/>
    <lineage>
        <taxon>Bacteria</taxon>
        <taxon>Bacillati</taxon>
        <taxon>Actinomycetota</taxon>
        <taxon>Actinomycetes</taxon>
        <taxon>Mycobacteriales</taxon>
        <taxon>Nocardiaceae</taxon>
        <taxon>Antrihabitans</taxon>
    </lineage>
</organism>
<evidence type="ECO:0000259" key="1">
    <source>
        <dbReference type="Pfam" id="PF09995"/>
    </source>
</evidence>
<dbReference type="PANTHER" id="PTHR36151:SF3">
    <property type="entry name" value="ER-BOUND OXYGENASE MPAB_MPAB'_RUBBER OXYGENASE CATALYTIC DOMAIN-CONTAINING PROTEIN"/>
    <property type="match status" value="1"/>
</dbReference>
<reference evidence="2 3" key="1">
    <citation type="submission" date="2019-07" db="EMBL/GenBank/DDBJ databases">
        <title>Rhodococcus cavernicolus sp. nov., isolated from a cave.</title>
        <authorList>
            <person name="Lee S.D."/>
        </authorList>
    </citation>
    <scope>NUCLEOTIDE SEQUENCE [LARGE SCALE GENOMIC DNA]</scope>
    <source>
        <strain evidence="2 3">C1-24</strain>
    </source>
</reference>
<dbReference type="PANTHER" id="PTHR36151">
    <property type="entry name" value="BLR2777 PROTEIN"/>
    <property type="match status" value="1"/>
</dbReference>
<comment type="caution">
    <text evidence="2">The sequence shown here is derived from an EMBL/GenBank/DDBJ whole genome shotgun (WGS) entry which is preliminary data.</text>
</comment>
<dbReference type="OrthoDB" id="3456672at2"/>
<evidence type="ECO:0000313" key="3">
    <source>
        <dbReference type="Proteomes" id="UP000322244"/>
    </source>
</evidence>
<dbReference type="Proteomes" id="UP000322244">
    <property type="component" value="Unassembled WGS sequence"/>
</dbReference>
<feature type="domain" description="ER-bound oxygenase mpaB/mpaB'/Rubber oxygenase catalytic" evidence="1">
    <location>
        <begin position="13"/>
        <end position="249"/>
    </location>
</feature>
<dbReference type="AlphaFoldDB" id="A0A5A7SBK4"/>
<evidence type="ECO:0000313" key="2">
    <source>
        <dbReference type="EMBL" id="KAA0022699.1"/>
    </source>
</evidence>
<dbReference type="InterPro" id="IPR018713">
    <property type="entry name" value="MPAB/Lcp_cat_dom"/>
</dbReference>